<organism evidence="5 6">
    <name type="scientific">Ruminococcus flavefaciens</name>
    <dbReference type="NCBI Taxonomy" id="1265"/>
    <lineage>
        <taxon>Bacteria</taxon>
        <taxon>Bacillati</taxon>
        <taxon>Bacillota</taxon>
        <taxon>Clostridia</taxon>
        <taxon>Eubacteriales</taxon>
        <taxon>Oscillospiraceae</taxon>
        <taxon>Ruminococcus</taxon>
    </lineage>
</organism>
<comment type="similarity">
    <text evidence="1">Belongs to the thiolase-like superfamily. HMG-CoA synthase family.</text>
</comment>
<dbReference type="GO" id="GO:0004421">
    <property type="term" value="F:hydroxymethylglutaryl-CoA synthase activity"/>
    <property type="evidence" value="ECO:0007669"/>
    <property type="project" value="InterPro"/>
</dbReference>
<feature type="domain" description="Hydroxymethylglutaryl-coenzyme A synthase N-terminal" evidence="3">
    <location>
        <begin position="3"/>
        <end position="167"/>
    </location>
</feature>
<dbReference type="OrthoDB" id="9769523at2"/>
<dbReference type="Pfam" id="PF01154">
    <property type="entry name" value="HMG_CoA_synt_N"/>
    <property type="match status" value="1"/>
</dbReference>
<dbReference type="InterPro" id="IPR013746">
    <property type="entry name" value="HMG_CoA_synt_C_dom"/>
</dbReference>
<dbReference type="InterPro" id="IPR016039">
    <property type="entry name" value="Thiolase-like"/>
</dbReference>
<dbReference type="PANTHER" id="PTHR43323:SF2">
    <property type="entry name" value="HYDROXYMETHYLGLUTARYL-COA SYNTHASE"/>
    <property type="match status" value="1"/>
</dbReference>
<feature type="domain" description="Hydroxymethylglutaryl-coenzyme A synthase C-terminal" evidence="4">
    <location>
        <begin position="178"/>
        <end position="254"/>
    </location>
</feature>
<dbReference type="InterPro" id="IPR013528">
    <property type="entry name" value="HMG_CoA_synth_N"/>
</dbReference>
<reference evidence="5 6" key="1">
    <citation type="submission" date="2018-05" db="EMBL/GenBank/DDBJ databases">
        <title>The Hungate 1000. A catalogue of reference genomes from the rumen microbiome.</title>
        <authorList>
            <person name="Kelly W."/>
        </authorList>
    </citation>
    <scope>NUCLEOTIDE SEQUENCE [LARGE SCALE GENOMIC DNA]</scope>
    <source>
        <strain evidence="5 6">SAb67</strain>
    </source>
</reference>
<dbReference type="RefSeq" id="WP_109726276.1">
    <property type="nucleotide sequence ID" value="NZ_QGDI01000005.1"/>
</dbReference>
<dbReference type="AlphaFoldDB" id="A0A315XZV0"/>
<proteinExistence type="inferred from homology"/>
<dbReference type="CDD" id="cd00827">
    <property type="entry name" value="init_cond_enzymes"/>
    <property type="match status" value="1"/>
</dbReference>
<dbReference type="GO" id="GO:0006084">
    <property type="term" value="P:acetyl-CoA metabolic process"/>
    <property type="evidence" value="ECO:0007669"/>
    <property type="project" value="InterPro"/>
</dbReference>
<evidence type="ECO:0000259" key="4">
    <source>
        <dbReference type="Pfam" id="PF08540"/>
    </source>
</evidence>
<keyword evidence="2" id="KW-0808">Transferase</keyword>
<evidence type="ECO:0000313" key="5">
    <source>
        <dbReference type="EMBL" id="PWJ12985.1"/>
    </source>
</evidence>
<name>A0A315XZV0_RUMFL</name>
<sequence>MVNVGIEKIDFYGGACQIEVSEIFRQRELNIDRYANLLMNKKSVGLPFEDAVTNGVNAAMGIIGRMTTDEISKIKMVITASESGVDFGKSLSTFIYEFLPLETDVRLFDIKQACYGLTAAFKLAATHICCYPDEKVLIIGTDIARSSKEAGYGEPSQGCGSIAMLISSRPDIFRLDIGAYGNHSMSLYDSFRPDSLIEIGDPDLSLMAYLDCVEGSFVSYTQKVKDVDIEKTFDHFIFHVPFGGLVKGAHRRLVTLGRDMKRNEIESDFKKRVEPSLKFNSQVGNIYCSAVYLALCGLLDSVDIMNEKRVGVFSYGSGSSSEFYSGVITPLSAKKVKELDIQKRLDRRHKLEFDEYEYLLKENRKTIFGADSFVNSYDKEKDYMKRAAEGRKMLCLRKITDYRREYEWI</sequence>
<evidence type="ECO:0000256" key="2">
    <source>
        <dbReference type="ARBA" id="ARBA00022679"/>
    </source>
</evidence>
<evidence type="ECO:0000259" key="3">
    <source>
        <dbReference type="Pfam" id="PF01154"/>
    </source>
</evidence>
<gene>
    <name evidence="5" type="ORF">IE37_01483</name>
</gene>
<comment type="caution">
    <text evidence="5">The sequence shown here is derived from an EMBL/GenBank/DDBJ whole genome shotgun (WGS) entry which is preliminary data.</text>
</comment>
<dbReference type="Gene3D" id="3.40.47.10">
    <property type="match status" value="2"/>
</dbReference>
<dbReference type="SUPFAM" id="SSF53901">
    <property type="entry name" value="Thiolase-like"/>
    <property type="match status" value="2"/>
</dbReference>
<evidence type="ECO:0000313" key="6">
    <source>
        <dbReference type="Proteomes" id="UP000245720"/>
    </source>
</evidence>
<dbReference type="Pfam" id="PF08540">
    <property type="entry name" value="HMG_CoA_synt_C"/>
    <property type="match status" value="2"/>
</dbReference>
<accession>A0A315XZV0</accession>
<dbReference type="PANTHER" id="PTHR43323">
    <property type="entry name" value="3-HYDROXY-3-METHYLGLUTARYL COENZYME A SYNTHASE"/>
    <property type="match status" value="1"/>
</dbReference>
<protein>
    <submittedName>
        <fullName evidence="5">Hydroxymethylglutaryl-CoA synthase</fullName>
    </submittedName>
</protein>
<evidence type="ECO:0000256" key="1">
    <source>
        <dbReference type="ARBA" id="ARBA00007061"/>
    </source>
</evidence>
<dbReference type="Proteomes" id="UP000245720">
    <property type="component" value="Unassembled WGS sequence"/>
</dbReference>
<dbReference type="EMBL" id="QGDI01000005">
    <property type="protein sequence ID" value="PWJ12985.1"/>
    <property type="molecule type" value="Genomic_DNA"/>
</dbReference>
<feature type="domain" description="Hydroxymethylglutaryl-coenzyme A synthase C-terminal" evidence="4">
    <location>
        <begin position="268"/>
        <end position="380"/>
    </location>
</feature>